<keyword evidence="9" id="KW-1185">Reference proteome</keyword>
<protein>
    <recommendedName>
        <fullName evidence="7">THAP-type domain-containing protein</fullName>
    </recommendedName>
</protein>
<dbReference type="EMBL" id="OUUW01000007">
    <property type="protein sequence ID" value="SPP83611.1"/>
    <property type="molecule type" value="Genomic_DNA"/>
</dbReference>
<accession>A0A3B0KEX2</accession>
<evidence type="ECO:0000256" key="1">
    <source>
        <dbReference type="ARBA" id="ARBA00022723"/>
    </source>
</evidence>
<dbReference type="OMA" id="EQYVQMS"/>
<dbReference type="Pfam" id="PF05485">
    <property type="entry name" value="THAP"/>
    <property type="match status" value="1"/>
</dbReference>
<dbReference type="GO" id="GO:0003677">
    <property type="term" value="F:DNA binding"/>
    <property type="evidence" value="ECO:0007669"/>
    <property type="project" value="UniProtKB-UniRule"/>
</dbReference>
<dbReference type="SUPFAM" id="SSF57716">
    <property type="entry name" value="Glucocorticoid receptor-like (DNA-binding domain)"/>
    <property type="match status" value="1"/>
</dbReference>
<evidence type="ECO:0000256" key="3">
    <source>
        <dbReference type="ARBA" id="ARBA00022833"/>
    </source>
</evidence>
<dbReference type="InterPro" id="IPR006612">
    <property type="entry name" value="THAP_Znf"/>
</dbReference>
<name>A0A3B0KEX2_DROGU</name>
<evidence type="ECO:0000256" key="4">
    <source>
        <dbReference type="ARBA" id="ARBA00023125"/>
    </source>
</evidence>
<keyword evidence="2 5" id="KW-0863">Zinc-finger</keyword>
<sequence length="243" mass="28118">MVTRVCSYKNCENYYLVNDSTSTTVFAPPKQPERAEIWRKNGHVHPKIPPHKMFMCFEHFDTKYISSNKNRKILLGEAVPYPYEGSPEPEEEEEEALEQVASTSSHESYLINLMDSDELSINNVESTTGNSKRMATKPRTYKNGIEISLVPPCNKRSRTISTEDTIEVIQLCEPTTKQEAAAPEDQAIDATEVSTFIFKGEEYVQMSKAYYMREKREIEEQLKQYKTILRNIKEYFQDESLDI</sequence>
<gene>
    <name evidence="8" type="ORF">DGUA_6G018500</name>
</gene>
<dbReference type="AlphaFoldDB" id="A0A3B0KEX2"/>
<evidence type="ECO:0000259" key="7">
    <source>
        <dbReference type="PROSITE" id="PS50950"/>
    </source>
</evidence>
<dbReference type="Proteomes" id="UP000268350">
    <property type="component" value="Unassembled WGS sequence"/>
</dbReference>
<evidence type="ECO:0000313" key="8">
    <source>
        <dbReference type="EMBL" id="SPP83611.1"/>
    </source>
</evidence>
<feature type="compositionally biased region" description="Acidic residues" evidence="6">
    <location>
        <begin position="87"/>
        <end position="97"/>
    </location>
</feature>
<feature type="domain" description="THAP-type" evidence="7">
    <location>
        <begin position="1"/>
        <end position="83"/>
    </location>
</feature>
<evidence type="ECO:0000256" key="5">
    <source>
        <dbReference type="PROSITE-ProRule" id="PRU00309"/>
    </source>
</evidence>
<dbReference type="SMART" id="SM00692">
    <property type="entry name" value="DM3"/>
    <property type="match status" value="1"/>
</dbReference>
<evidence type="ECO:0000256" key="6">
    <source>
        <dbReference type="SAM" id="MobiDB-lite"/>
    </source>
</evidence>
<dbReference type="OrthoDB" id="8948150at2759"/>
<reference evidence="9" key="1">
    <citation type="submission" date="2018-01" db="EMBL/GenBank/DDBJ databases">
        <authorList>
            <person name="Alioto T."/>
            <person name="Alioto T."/>
        </authorList>
    </citation>
    <scope>NUCLEOTIDE SEQUENCE [LARGE SCALE GENOMIC DNA]</scope>
</reference>
<dbReference type="PROSITE" id="PS50950">
    <property type="entry name" value="ZF_THAP"/>
    <property type="match status" value="1"/>
</dbReference>
<dbReference type="GO" id="GO:0008270">
    <property type="term" value="F:zinc ion binding"/>
    <property type="evidence" value="ECO:0007669"/>
    <property type="project" value="UniProtKB-KW"/>
</dbReference>
<proteinExistence type="predicted"/>
<dbReference type="SMART" id="SM00980">
    <property type="entry name" value="THAP"/>
    <property type="match status" value="1"/>
</dbReference>
<evidence type="ECO:0000256" key="2">
    <source>
        <dbReference type="ARBA" id="ARBA00022771"/>
    </source>
</evidence>
<keyword evidence="3" id="KW-0862">Zinc</keyword>
<organism evidence="8 9">
    <name type="scientific">Drosophila guanche</name>
    <name type="common">Fruit fly</name>
    <dbReference type="NCBI Taxonomy" id="7266"/>
    <lineage>
        <taxon>Eukaryota</taxon>
        <taxon>Metazoa</taxon>
        <taxon>Ecdysozoa</taxon>
        <taxon>Arthropoda</taxon>
        <taxon>Hexapoda</taxon>
        <taxon>Insecta</taxon>
        <taxon>Pterygota</taxon>
        <taxon>Neoptera</taxon>
        <taxon>Endopterygota</taxon>
        <taxon>Diptera</taxon>
        <taxon>Brachycera</taxon>
        <taxon>Muscomorpha</taxon>
        <taxon>Ephydroidea</taxon>
        <taxon>Drosophilidae</taxon>
        <taxon>Drosophila</taxon>
        <taxon>Sophophora</taxon>
    </lineage>
</organism>
<feature type="region of interest" description="Disordered" evidence="6">
    <location>
        <begin position="81"/>
        <end position="102"/>
    </location>
</feature>
<keyword evidence="4 5" id="KW-0238">DNA-binding</keyword>
<keyword evidence="1" id="KW-0479">Metal-binding</keyword>
<evidence type="ECO:0000313" key="9">
    <source>
        <dbReference type="Proteomes" id="UP000268350"/>
    </source>
</evidence>